<keyword evidence="1" id="KW-1003">Cell membrane</keyword>
<keyword evidence="4" id="KW-0564">Palmitate</keyword>
<dbReference type="EMBL" id="FOVR01000004">
    <property type="protein sequence ID" value="SFO23665.1"/>
    <property type="molecule type" value="Genomic_DNA"/>
</dbReference>
<reference evidence="8 9" key="1">
    <citation type="submission" date="2016-10" db="EMBL/GenBank/DDBJ databases">
        <authorList>
            <person name="de Groot N.N."/>
        </authorList>
    </citation>
    <scope>NUCLEOTIDE SEQUENCE [LARGE SCALE GENOMIC DNA]</scope>
    <source>
        <strain evidence="8 9">CGMCC 1.9157</strain>
    </source>
</reference>
<feature type="signal peptide" evidence="7">
    <location>
        <begin position="1"/>
        <end position="20"/>
    </location>
</feature>
<evidence type="ECO:0000256" key="4">
    <source>
        <dbReference type="ARBA" id="ARBA00023139"/>
    </source>
</evidence>
<evidence type="ECO:0000313" key="8">
    <source>
        <dbReference type="EMBL" id="SFO23665.1"/>
    </source>
</evidence>
<name>A0A1I5FIT8_9HYPH</name>
<feature type="chain" id="PRO_5011464881" evidence="7">
    <location>
        <begin position="21"/>
        <end position="354"/>
    </location>
</feature>
<dbReference type="Gene3D" id="3.40.50.10610">
    <property type="entry name" value="ABC-type transport auxiliary lipoprotein component"/>
    <property type="match status" value="2"/>
</dbReference>
<organism evidence="8 9">
    <name type="scientific">Cohaesibacter marisflavi</name>
    <dbReference type="NCBI Taxonomy" id="655353"/>
    <lineage>
        <taxon>Bacteria</taxon>
        <taxon>Pseudomonadati</taxon>
        <taxon>Pseudomonadota</taxon>
        <taxon>Alphaproteobacteria</taxon>
        <taxon>Hyphomicrobiales</taxon>
        <taxon>Cohaesibacteraceae</taxon>
    </lineage>
</organism>
<accession>A0A1I5FIT8</accession>
<evidence type="ECO:0000313" key="9">
    <source>
        <dbReference type="Proteomes" id="UP000199236"/>
    </source>
</evidence>
<sequence length="354" mass="39155">MNIFIQLRSKSKMASRRALAAPLLISLFALTGCATNKTLMTEAPRVAEVSEVNLRLRNIPAPKHRIPVAVYDFRDETGQYREAQNYQQLSRAVTQGGVSILIKALQDAGNRRWFTVMERNKLANLLKERQIITEMRRLYRGEEKINAKALPPLKHAAIIIEGGIIGYNHNVQTGGIGASYLGITGDSDYSKDEITVSLRAISTKTGEVLTTVTARKTVVSVGLQASVFRYVKLDELLQAEGGFTNNEPSQIALESAVEKAVEALIVEGVELDIWQFKDPQYGSSYVQTLQSEQYKETDSAEPVPMAEPETKNATTISATVPKLVVSRAVRPQPEVRQTTRRLPPPYSSNEDPLG</sequence>
<dbReference type="Proteomes" id="UP000199236">
    <property type="component" value="Unassembled WGS sequence"/>
</dbReference>
<dbReference type="STRING" id="655353.SAMN04488056_10462"/>
<feature type="region of interest" description="Disordered" evidence="6">
    <location>
        <begin position="292"/>
        <end position="354"/>
    </location>
</feature>
<keyword evidence="3" id="KW-0472">Membrane</keyword>
<gene>
    <name evidence="8" type="ORF">SAMN04488056_10462</name>
</gene>
<evidence type="ECO:0000256" key="1">
    <source>
        <dbReference type="ARBA" id="ARBA00022475"/>
    </source>
</evidence>
<evidence type="ECO:0000256" key="3">
    <source>
        <dbReference type="ARBA" id="ARBA00023136"/>
    </source>
</evidence>
<dbReference type="PANTHER" id="PTHR41164">
    <property type="entry name" value="CURLI PRODUCTION ASSEMBLY/TRANSPORT COMPONENT CSGG"/>
    <property type="match status" value="1"/>
</dbReference>
<dbReference type="RefSeq" id="WP_090071475.1">
    <property type="nucleotide sequence ID" value="NZ_FOVR01000004.1"/>
</dbReference>
<dbReference type="AlphaFoldDB" id="A0A1I5FIT8"/>
<proteinExistence type="predicted"/>
<keyword evidence="2 7" id="KW-0732">Signal</keyword>
<protein>
    <submittedName>
        <fullName evidence="8">Curli production assembly/transport component CsgG</fullName>
    </submittedName>
</protein>
<dbReference type="Pfam" id="PF03783">
    <property type="entry name" value="CsgG"/>
    <property type="match status" value="1"/>
</dbReference>
<evidence type="ECO:0000256" key="5">
    <source>
        <dbReference type="ARBA" id="ARBA00023288"/>
    </source>
</evidence>
<keyword evidence="5" id="KW-0449">Lipoprotein</keyword>
<dbReference type="PANTHER" id="PTHR41164:SF1">
    <property type="entry name" value="CURLI PRODUCTION ASSEMBLY_TRANSPORT COMPONENT CSGG"/>
    <property type="match status" value="1"/>
</dbReference>
<dbReference type="OrthoDB" id="1110708at2"/>
<dbReference type="GO" id="GO:0030288">
    <property type="term" value="C:outer membrane-bounded periplasmic space"/>
    <property type="evidence" value="ECO:0007669"/>
    <property type="project" value="InterPro"/>
</dbReference>
<dbReference type="InterPro" id="IPR005534">
    <property type="entry name" value="Curli_assmbl/transp-comp_CsgG"/>
</dbReference>
<evidence type="ECO:0000256" key="2">
    <source>
        <dbReference type="ARBA" id="ARBA00022729"/>
    </source>
</evidence>
<evidence type="ECO:0000256" key="7">
    <source>
        <dbReference type="SAM" id="SignalP"/>
    </source>
</evidence>
<keyword evidence="9" id="KW-1185">Reference proteome</keyword>
<evidence type="ECO:0000256" key="6">
    <source>
        <dbReference type="SAM" id="MobiDB-lite"/>
    </source>
</evidence>